<dbReference type="SMART" id="SM00128">
    <property type="entry name" value="IPPc"/>
    <property type="match status" value="1"/>
</dbReference>
<organism evidence="4 5">
    <name type="scientific">Aspergillus sclerotialis</name>
    <dbReference type="NCBI Taxonomy" id="2070753"/>
    <lineage>
        <taxon>Eukaryota</taxon>
        <taxon>Fungi</taxon>
        <taxon>Dikarya</taxon>
        <taxon>Ascomycota</taxon>
        <taxon>Pezizomycotina</taxon>
        <taxon>Eurotiomycetes</taxon>
        <taxon>Eurotiomycetidae</taxon>
        <taxon>Eurotiales</taxon>
        <taxon>Aspergillaceae</taxon>
        <taxon>Aspergillus</taxon>
        <taxon>Aspergillus subgen. Polypaecilum</taxon>
    </lineage>
</organism>
<dbReference type="AlphaFoldDB" id="A0A3A2ZXP0"/>
<dbReference type="Pfam" id="PF22669">
    <property type="entry name" value="Exo_endo_phos2"/>
    <property type="match status" value="1"/>
</dbReference>
<reference evidence="5" key="1">
    <citation type="submission" date="2017-02" db="EMBL/GenBank/DDBJ databases">
        <authorList>
            <person name="Tafer H."/>
            <person name="Lopandic K."/>
        </authorList>
    </citation>
    <scope>NUCLEOTIDE SEQUENCE [LARGE SCALE GENOMIC DNA]</scope>
    <source>
        <strain evidence="5">CBS 366.77</strain>
    </source>
</reference>
<feature type="region of interest" description="Disordered" evidence="1">
    <location>
        <begin position="239"/>
        <end position="261"/>
    </location>
</feature>
<feature type="domain" description="Inositol polyphosphate-related phosphatase" evidence="3">
    <location>
        <begin position="2"/>
        <end position="367"/>
    </location>
</feature>
<gene>
    <name evidence="4" type="ORF">PHISCL_03573</name>
</gene>
<feature type="transmembrane region" description="Helical" evidence="2">
    <location>
        <begin position="403"/>
        <end position="435"/>
    </location>
</feature>
<dbReference type="InterPro" id="IPR046985">
    <property type="entry name" value="IP5"/>
</dbReference>
<evidence type="ECO:0000313" key="5">
    <source>
        <dbReference type="Proteomes" id="UP000266188"/>
    </source>
</evidence>
<accession>A0A3A2ZXP0</accession>
<sequence>MEYLNLYMLTFNCARTPIDVDQFAVHLFDALPKSANNFEPPELIVLYLQEIAPIAYAFLGGSYLTPYFNRFDRAVGQAVAKRWDTNYVNVVTENNGMTGLLVYARSDVTDKVSWIDTAQVGVGFLDMGNKGAVGARLGYMTNELGGGTMDMTFIAAHLAPMEYAFEQRNGDWRSIVERLVFARQRTSRKSIDAGNNSEERRALLRDSTEYTGRDDQLGMFVPTTYLFVGGDLNYRTSNAGPKENDHIRFPRPNTDPTSPTHYSQLLKEDQLIREMKKSRCFQGLSEAPIDFPPTYKYTSPSAGNEEWKWASRRWPSWCDRILYLDTPSWMPGLPGVKPHVYDALPVFSSSDHRPVALSISIPLKSIQVPDDDGELADDVRLAAPFQIDPDWERKRNAARTREVIVGIVAYLGMTWEGNGLLIATTIGILGAWFVLQSFLTV</sequence>
<evidence type="ECO:0000256" key="2">
    <source>
        <dbReference type="SAM" id="Phobius"/>
    </source>
</evidence>
<keyword evidence="2" id="KW-0472">Membrane</keyword>
<dbReference type="InterPro" id="IPR000300">
    <property type="entry name" value="IPPc"/>
</dbReference>
<evidence type="ECO:0000256" key="1">
    <source>
        <dbReference type="SAM" id="MobiDB-lite"/>
    </source>
</evidence>
<dbReference type="PANTHER" id="PTHR11200:SF286">
    <property type="entry name" value="5-PHOSPHATASE, PUTATIVE (AFU_ORTHOLOGUE AFUA_5G07600)-RELATED"/>
    <property type="match status" value="1"/>
</dbReference>
<dbReference type="Gene3D" id="3.60.10.10">
    <property type="entry name" value="Endonuclease/exonuclease/phosphatase"/>
    <property type="match status" value="1"/>
</dbReference>
<name>A0A3A2ZXP0_9EURO</name>
<evidence type="ECO:0000313" key="4">
    <source>
        <dbReference type="EMBL" id="RJE24084.1"/>
    </source>
</evidence>
<dbReference type="OrthoDB" id="62798at2759"/>
<comment type="caution">
    <text evidence="4">The sequence shown here is derived from an EMBL/GenBank/DDBJ whole genome shotgun (WGS) entry which is preliminary data.</text>
</comment>
<proteinExistence type="predicted"/>
<dbReference type="InterPro" id="IPR036691">
    <property type="entry name" value="Endo/exonu/phosph_ase_sf"/>
</dbReference>
<keyword evidence="5" id="KW-1185">Reference proteome</keyword>
<dbReference type="PANTHER" id="PTHR11200">
    <property type="entry name" value="INOSITOL 5-PHOSPHATASE"/>
    <property type="match status" value="1"/>
</dbReference>
<dbReference type="GO" id="GO:0004439">
    <property type="term" value="F:phosphatidylinositol-4,5-bisphosphate 5-phosphatase activity"/>
    <property type="evidence" value="ECO:0007669"/>
    <property type="project" value="TreeGrafter"/>
</dbReference>
<dbReference type="SUPFAM" id="SSF56219">
    <property type="entry name" value="DNase I-like"/>
    <property type="match status" value="1"/>
</dbReference>
<dbReference type="STRING" id="2070753.A0A3A2ZXP0"/>
<keyword evidence="2" id="KW-1133">Transmembrane helix</keyword>
<evidence type="ECO:0000259" key="3">
    <source>
        <dbReference type="SMART" id="SM00128"/>
    </source>
</evidence>
<dbReference type="GO" id="GO:0046856">
    <property type="term" value="P:phosphatidylinositol dephosphorylation"/>
    <property type="evidence" value="ECO:0007669"/>
    <property type="project" value="InterPro"/>
</dbReference>
<dbReference type="EMBL" id="MVGC01000094">
    <property type="protein sequence ID" value="RJE24084.1"/>
    <property type="molecule type" value="Genomic_DNA"/>
</dbReference>
<protein>
    <submittedName>
        <fullName evidence="4">IPPc</fullName>
    </submittedName>
</protein>
<dbReference type="Proteomes" id="UP000266188">
    <property type="component" value="Unassembled WGS sequence"/>
</dbReference>
<keyword evidence="2" id="KW-0812">Transmembrane</keyword>